<dbReference type="AlphaFoldDB" id="A0A0E9S944"/>
<reference evidence="1" key="2">
    <citation type="journal article" date="2015" name="Fish Shellfish Immunol.">
        <title>Early steps in the European eel (Anguilla anguilla)-Vibrio vulnificus interaction in the gills: Role of the RtxA13 toxin.</title>
        <authorList>
            <person name="Callol A."/>
            <person name="Pajuelo D."/>
            <person name="Ebbesson L."/>
            <person name="Teles M."/>
            <person name="MacKenzie S."/>
            <person name="Amaro C."/>
        </authorList>
    </citation>
    <scope>NUCLEOTIDE SEQUENCE</scope>
</reference>
<name>A0A0E9S944_ANGAN</name>
<dbReference type="EMBL" id="GBXM01071357">
    <property type="protein sequence ID" value="JAH37220.1"/>
    <property type="molecule type" value="Transcribed_RNA"/>
</dbReference>
<evidence type="ECO:0000313" key="1">
    <source>
        <dbReference type="EMBL" id="JAH37220.1"/>
    </source>
</evidence>
<sequence length="26" mass="2972">MDFVPTAVLNHLISRIIKQLILSYVS</sequence>
<reference evidence="1" key="1">
    <citation type="submission" date="2014-11" db="EMBL/GenBank/DDBJ databases">
        <authorList>
            <person name="Amaro Gonzalez C."/>
        </authorList>
    </citation>
    <scope>NUCLEOTIDE SEQUENCE</scope>
</reference>
<protein>
    <submittedName>
        <fullName evidence="1">Uncharacterized protein</fullName>
    </submittedName>
</protein>
<accession>A0A0E9S944</accession>
<organism evidence="1">
    <name type="scientific">Anguilla anguilla</name>
    <name type="common">European freshwater eel</name>
    <name type="synonym">Muraena anguilla</name>
    <dbReference type="NCBI Taxonomy" id="7936"/>
    <lineage>
        <taxon>Eukaryota</taxon>
        <taxon>Metazoa</taxon>
        <taxon>Chordata</taxon>
        <taxon>Craniata</taxon>
        <taxon>Vertebrata</taxon>
        <taxon>Euteleostomi</taxon>
        <taxon>Actinopterygii</taxon>
        <taxon>Neopterygii</taxon>
        <taxon>Teleostei</taxon>
        <taxon>Anguilliformes</taxon>
        <taxon>Anguillidae</taxon>
        <taxon>Anguilla</taxon>
    </lineage>
</organism>
<proteinExistence type="predicted"/>